<dbReference type="Pfam" id="PF00924">
    <property type="entry name" value="MS_channel_2nd"/>
    <property type="match status" value="1"/>
</dbReference>
<evidence type="ECO:0000256" key="7">
    <source>
        <dbReference type="SAM" id="Phobius"/>
    </source>
</evidence>
<name>A0A3B0YBS3_9ZZZZ</name>
<dbReference type="Gene3D" id="2.30.30.60">
    <property type="match status" value="1"/>
</dbReference>
<dbReference type="InterPro" id="IPR010920">
    <property type="entry name" value="LSM_dom_sf"/>
</dbReference>
<dbReference type="Pfam" id="PF21088">
    <property type="entry name" value="MS_channel_1st"/>
    <property type="match status" value="1"/>
</dbReference>
<evidence type="ECO:0000256" key="4">
    <source>
        <dbReference type="ARBA" id="ARBA00022692"/>
    </source>
</evidence>
<dbReference type="Gene3D" id="1.10.287.1260">
    <property type="match status" value="1"/>
</dbReference>
<dbReference type="Pfam" id="PF21082">
    <property type="entry name" value="MS_channel_3rd"/>
    <property type="match status" value="1"/>
</dbReference>
<accession>A0A3B0YBS3</accession>
<reference evidence="11" key="1">
    <citation type="submission" date="2018-06" db="EMBL/GenBank/DDBJ databases">
        <authorList>
            <person name="Zhirakovskaya E."/>
        </authorList>
    </citation>
    <scope>NUCLEOTIDE SEQUENCE</scope>
</reference>
<dbReference type="GO" id="GO:0005886">
    <property type="term" value="C:plasma membrane"/>
    <property type="evidence" value="ECO:0007669"/>
    <property type="project" value="UniProtKB-SubCell"/>
</dbReference>
<dbReference type="Gene3D" id="3.30.70.100">
    <property type="match status" value="1"/>
</dbReference>
<keyword evidence="3" id="KW-1003">Cell membrane</keyword>
<evidence type="ECO:0000256" key="3">
    <source>
        <dbReference type="ARBA" id="ARBA00022475"/>
    </source>
</evidence>
<keyword evidence="4 7" id="KW-0812">Transmembrane</keyword>
<feature type="transmembrane region" description="Helical" evidence="7">
    <location>
        <begin position="20"/>
        <end position="40"/>
    </location>
</feature>
<evidence type="ECO:0000256" key="1">
    <source>
        <dbReference type="ARBA" id="ARBA00004651"/>
    </source>
</evidence>
<keyword evidence="5 7" id="KW-1133">Transmembrane helix</keyword>
<sequence>MGSNFLPPMGDMSTMQSLLIDFSIKIAIALLIFVIGRWIAKWLTGLVGKVMGRANMDDMLINFARNLAYTVLMLVVIMASLDQLGVETISLLAVFGAAGLAIGLALKDSLSNFSSGVMIILFHPFKVGDFVEAGGATGVIEEVRMFATIFRTGDNREVIVPNGQIYGGTITNFSAKPTRRIDLVFGIGYDDDIAKAKQIINNIMEKDSRILSDPEPAVAMAELADSSVNFNVRPWVKNGDYWPVHADLLESVKLAFDTNGISIPYPQQDVHMHNAA</sequence>
<dbReference type="EMBL" id="UOFK01000008">
    <property type="protein sequence ID" value="VAW71629.1"/>
    <property type="molecule type" value="Genomic_DNA"/>
</dbReference>
<dbReference type="InterPro" id="IPR049278">
    <property type="entry name" value="MS_channel_C"/>
</dbReference>
<evidence type="ECO:0000259" key="10">
    <source>
        <dbReference type="Pfam" id="PF21088"/>
    </source>
</evidence>
<dbReference type="SUPFAM" id="SSF50182">
    <property type="entry name" value="Sm-like ribonucleoproteins"/>
    <property type="match status" value="1"/>
</dbReference>
<dbReference type="Pfam" id="PF05552">
    <property type="entry name" value="MS_channel_1st_1"/>
    <property type="match status" value="1"/>
</dbReference>
<evidence type="ECO:0000256" key="5">
    <source>
        <dbReference type="ARBA" id="ARBA00022989"/>
    </source>
</evidence>
<feature type="transmembrane region" description="Helical" evidence="7">
    <location>
        <begin position="60"/>
        <end position="81"/>
    </location>
</feature>
<dbReference type="InterPro" id="IPR006685">
    <property type="entry name" value="MscS_channel_2nd"/>
</dbReference>
<feature type="domain" description="Mechanosensitive ion channel MscS" evidence="8">
    <location>
        <begin position="108"/>
        <end position="174"/>
    </location>
</feature>
<dbReference type="InterPro" id="IPR008910">
    <property type="entry name" value="MSC_TM_helix"/>
</dbReference>
<feature type="domain" description="Mechanosensitive ion channel MscS C-terminal" evidence="9">
    <location>
        <begin position="181"/>
        <end position="263"/>
    </location>
</feature>
<comment type="subcellular location">
    <subcellularLocation>
        <location evidence="1">Cell membrane</location>
        <topology evidence="1">Multi-pass membrane protein</topology>
    </subcellularLocation>
</comment>
<protein>
    <submittedName>
        <fullName evidence="11">Potassium efflux system KefA protein / Small-conductance mechanosensitive channel</fullName>
    </submittedName>
</protein>
<evidence type="ECO:0000259" key="9">
    <source>
        <dbReference type="Pfam" id="PF21082"/>
    </source>
</evidence>
<evidence type="ECO:0000259" key="8">
    <source>
        <dbReference type="Pfam" id="PF00924"/>
    </source>
</evidence>
<dbReference type="SUPFAM" id="SSF82689">
    <property type="entry name" value="Mechanosensitive channel protein MscS (YggB), C-terminal domain"/>
    <property type="match status" value="1"/>
</dbReference>
<organism evidence="11">
    <name type="scientific">hydrothermal vent metagenome</name>
    <dbReference type="NCBI Taxonomy" id="652676"/>
    <lineage>
        <taxon>unclassified sequences</taxon>
        <taxon>metagenomes</taxon>
        <taxon>ecological metagenomes</taxon>
    </lineage>
</organism>
<dbReference type="InterPro" id="IPR049142">
    <property type="entry name" value="MS_channel_1st"/>
</dbReference>
<evidence type="ECO:0000256" key="2">
    <source>
        <dbReference type="ARBA" id="ARBA00008017"/>
    </source>
</evidence>
<comment type="similarity">
    <text evidence="2">Belongs to the MscS (TC 1.A.23) family.</text>
</comment>
<dbReference type="InterPro" id="IPR023408">
    <property type="entry name" value="MscS_beta-dom_sf"/>
</dbReference>
<feature type="domain" description="Mechanosensitive ion channel transmembrane helices 2/3" evidence="10">
    <location>
        <begin position="69"/>
        <end position="107"/>
    </location>
</feature>
<gene>
    <name evidence="11" type="ORF">MNBD_GAMMA13-1583</name>
</gene>
<dbReference type="InterPro" id="IPR011014">
    <property type="entry name" value="MscS_channel_TM-2"/>
</dbReference>
<dbReference type="PANTHER" id="PTHR30221">
    <property type="entry name" value="SMALL-CONDUCTANCE MECHANOSENSITIVE CHANNEL"/>
    <property type="match status" value="1"/>
</dbReference>
<dbReference type="InterPro" id="IPR011066">
    <property type="entry name" value="MscS_channel_C_sf"/>
</dbReference>
<dbReference type="GO" id="GO:0008381">
    <property type="term" value="F:mechanosensitive monoatomic ion channel activity"/>
    <property type="evidence" value="ECO:0007669"/>
    <property type="project" value="InterPro"/>
</dbReference>
<dbReference type="AlphaFoldDB" id="A0A3B0YBS3"/>
<dbReference type="SUPFAM" id="SSF82861">
    <property type="entry name" value="Mechanosensitive channel protein MscS (YggB), transmembrane region"/>
    <property type="match status" value="1"/>
</dbReference>
<feature type="transmembrane region" description="Helical" evidence="7">
    <location>
        <begin position="87"/>
        <end position="106"/>
    </location>
</feature>
<evidence type="ECO:0000313" key="11">
    <source>
        <dbReference type="EMBL" id="VAW71629.1"/>
    </source>
</evidence>
<evidence type="ECO:0000256" key="6">
    <source>
        <dbReference type="ARBA" id="ARBA00023136"/>
    </source>
</evidence>
<dbReference type="PANTHER" id="PTHR30221:SF1">
    <property type="entry name" value="SMALL-CONDUCTANCE MECHANOSENSITIVE CHANNEL"/>
    <property type="match status" value="1"/>
</dbReference>
<dbReference type="InterPro" id="IPR045275">
    <property type="entry name" value="MscS_archaea/bacteria_type"/>
</dbReference>
<proteinExistence type="inferred from homology"/>
<keyword evidence="6 7" id="KW-0472">Membrane</keyword>